<dbReference type="InParanoid" id="Q0F3I6"/>
<evidence type="ECO:0000256" key="4">
    <source>
        <dbReference type="HAMAP-Rule" id="MF_00201"/>
    </source>
</evidence>
<dbReference type="Proteomes" id="UP000005297">
    <property type="component" value="Unassembled WGS sequence"/>
</dbReference>
<dbReference type="InterPro" id="IPR022572">
    <property type="entry name" value="DNA_rep/recomb_RecO_N"/>
</dbReference>
<dbReference type="GO" id="GO:0043590">
    <property type="term" value="C:bacterial nucleoid"/>
    <property type="evidence" value="ECO:0007669"/>
    <property type="project" value="TreeGrafter"/>
</dbReference>
<feature type="domain" description="DNA replication/recombination mediator RecO N-terminal" evidence="5">
    <location>
        <begin position="1"/>
        <end position="74"/>
    </location>
</feature>
<keyword evidence="2 4" id="KW-0233">DNA recombination</keyword>
<dbReference type="Gene3D" id="2.40.50.140">
    <property type="entry name" value="Nucleic acid-binding proteins"/>
    <property type="match status" value="1"/>
</dbReference>
<comment type="similarity">
    <text evidence="4">Belongs to the RecO family.</text>
</comment>
<dbReference type="PANTHER" id="PTHR33991">
    <property type="entry name" value="DNA REPAIR PROTEIN RECO"/>
    <property type="match status" value="1"/>
</dbReference>
<dbReference type="InterPro" id="IPR037278">
    <property type="entry name" value="ARFGAP/RecO"/>
</dbReference>
<sequence>MAEISDDGLLLRRIPFSETSLICHILTAGHGRITVMARGARRPKSIFRATLAPLYRLHITWRPGRSGMGTLTDISRGEQLVDESRMLPALELIAVSSTLFQDGDPHGYHELHEALSLLADRHADEGQCAALWLMLERAGWLGDLSHCWLCGDMIAADVPMQWQHAHLVCEHCGEGMEISAGLRKGMAGVIRQSNIHMAARDRESWRMMIGLVLREHGVKLPDSFRQHG</sequence>
<dbReference type="InterPro" id="IPR003717">
    <property type="entry name" value="RecO"/>
</dbReference>
<dbReference type="SUPFAM" id="SSF57863">
    <property type="entry name" value="ArfGap/RecO-like zinc finger"/>
    <property type="match status" value="1"/>
</dbReference>
<dbReference type="InterPro" id="IPR012340">
    <property type="entry name" value="NA-bd_OB-fold"/>
</dbReference>
<dbReference type="OrthoDB" id="9804792at2"/>
<evidence type="ECO:0000256" key="1">
    <source>
        <dbReference type="ARBA" id="ARBA00022763"/>
    </source>
</evidence>
<dbReference type="GO" id="GO:0006302">
    <property type="term" value="P:double-strand break repair"/>
    <property type="evidence" value="ECO:0007669"/>
    <property type="project" value="TreeGrafter"/>
</dbReference>
<reference evidence="6 7" key="1">
    <citation type="submission" date="2006-09" db="EMBL/GenBank/DDBJ databases">
        <authorList>
            <person name="Emerson D."/>
            <person name="Ferriera S."/>
            <person name="Johnson J."/>
            <person name="Kravitz S."/>
            <person name="Halpern A."/>
            <person name="Remington K."/>
            <person name="Beeson K."/>
            <person name="Tran B."/>
            <person name="Rogers Y.-H."/>
            <person name="Friedman R."/>
            <person name="Venter J.C."/>
        </authorList>
    </citation>
    <scope>NUCLEOTIDE SEQUENCE [LARGE SCALE GENOMIC DNA]</scope>
    <source>
        <strain evidence="6 7">PV-1</strain>
    </source>
</reference>
<comment type="function">
    <text evidence="4">Involved in DNA repair and RecF pathway recombination.</text>
</comment>
<dbReference type="STRING" id="314344.AL013_04125"/>
<keyword evidence="3 4" id="KW-0234">DNA repair</keyword>
<dbReference type="Pfam" id="PF11967">
    <property type="entry name" value="RecO_N"/>
    <property type="match status" value="1"/>
</dbReference>
<dbReference type="eggNOG" id="COG1381">
    <property type="taxonomic scope" value="Bacteria"/>
</dbReference>
<evidence type="ECO:0000256" key="3">
    <source>
        <dbReference type="ARBA" id="ARBA00023204"/>
    </source>
</evidence>
<dbReference type="HAMAP" id="MF_00201">
    <property type="entry name" value="RecO"/>
    <property type="match status" value="1"/>
</dbReference>
<evidence type="ECO:0000256" key="2">
    <source>
        <dbReference type="ARBA" id="ARBA00023172"/>
    </source>
</evidence>
<proteinExistence type="inferred from homology"/>
<dbReference type="SUPFAM" id="SSF50249">
    <property type="entry name" value="Nucleic acid-binding proteins"/>
    <property type="match status" value="1"/>
</dbReference>
<evidence type="ECO:0000259" key="5">
    <source>
        <dbReference type="Pfam" id="PF11967"/>
    </source>
</evidence>
<dbReference type="EMBL" id="AATS01000001">
    <property type="protein sequence ID" value="EAU55955.1"/>
    <property type="molecule type" value="Genomic_DNA"/>
</dbReference>
<evidence type="ECO:0000313" key="6">
    <source>
        <dbReference type="EMBL" id="EAU55955.1"/>
    </source>
</evidence>
<dbReference type="AlphaFoldDB" id="Q0F3I6"/>
<dbReference type="NCBIfam" id="TIGR00613">
    <property type="entry name" value="reco"/>
    <property type="match status" value="1"/>
</dbReference>
<dbReference type="HOGENOM" id="CLU_1146108_0_0_0"/>
<keyword evidence="7" id="KW-1185">Reference proteome</keyword>
<keyword evidence="1 4" id="KW-0227">DNA damage</keyword>
<name>Q0F3I6_9PROT</name>
<dbReference type="GO" id="GO:0006310">
    <property type="term" value="P:DNA recombination"/>
    <property type="evidence" value="ECO:0007669"/>
    <property type="project" value="UniProtKB-UniRule"/>
</dbReference>
<gene>
    <name evidence="4" type="primary">recO</name>
    <name evidence="6" type="ORF">SPV1_04023</name>
</gene>
<dbReference type="RefSeq" id="WP_009851101.1">
    <property type="nucleotide sequence ID" value="NZ_DS022295.1"/>
</dbReference>
<organism evidence="6 7">
    <name type="scientific">Mariprofundus ferrooxydans PV-1</name>
    <dbReference type="NCBI Taxonomy" id="314345"/>
    <lineage>
        <taxon>Bacteria</taxon>
        <taxon>Pseudomonadati</taxon>
        <taxon>Pseudomonadota</taxon>
        <taxon>Candidatius Mariprofundia</taxon>
        <taxon>Mariprofundales</taxon>
        <taxon>Mariprofundaceae</taxon>
        <taxon>Mariprofundus</taxon>
    </lineage>
</organism>
<evidence type="ECO:0000313" key="7">
    <source>
        <dbReference type="Proteomes" id="UP000005297"/>
    </source>
</evidence>
<comment type="caution">
    <text evidence="6">The sequence shown here is derived from an EMBL/GenBank/DDBJ whole genome shotgun (WGS) entry which is preliminary data.</text>
</comment>
<protein>
    <recommendedName>
        <fullName evidence="4">DNA repair protein RecO</fullName>
    </recommendedName>
    <alternativeName>
        <fullName evidence="4">Recombination protein O</fullName>
    </alternativeName>
</protein>
<accession>Q0F3I6</accession>
<dbReference type="PANTHER" id="PTHR33991:SF1">
    <property type="entry name" value="DNA REPAIR PROTEIN RECO"/>
    <property type="match status" value="1"/>
</dbReference>